<dbReference type="AlphaFoldDB" id="A0A6A5ZTA1"/>
<reference evidence="1" key="1">
    <citation type="journal article" date="2020" name="Stud. Mycol.">
        <title>101 Dothideomycetes genomes: a test case for predicting lifestyles and emergence of pathogens.</title>
        <authorList>
            <person name="Haridas S."/>
            <person name="Albert R."/>
            <person name="Binder M."/>
            <person name="Bloem J."/>
            <person name="Labutti K."/>
            <person name="Salamov A."/>
            <person name="Andreopoulos B."/>
            <person name="Baker S."/>
            <person name="Barry K."/>
            <person name="Bills G."/>
            <person name="Bluhm B."/>
            <person name="Cannon C."/>
            <person name="Castanera R."/>
            <person name="Culley D."/>
            <person name="Daum C."/>
            <person name="Ezra D."/>
            <person name="Gonzalez J."/>
            <person name="Henrissat B."/>
            <person name="Kuo A."/>
            <person name="Liang C."/>
            <person name="Lipzen A."/>
            <person name="Lutzoni F."/>
            <person name="Magnuson J."/>
            <person name="Mondo S."/>
            <person name="Nolan M."/>
            <person name="Ohm R."/>
            <person name="Pangilinan J."/>
            <person name="Park H.-J."/>
            <person name="Ramirez L."/>
            <person name="Alfaro M."/>
            <person name="Sun H."/>
            <person name="Tritt A."/>
            <person name="Yoshinaga Y."/>
            <person name="Zwiers L.-H."/>
            <person name="Turgeon B."/>
            <person name="Goodwin S."/>
            <person name="Spatafora J."/>
            <person name="Crous P."/>
            <person name="Grigoriev I."/>
        </authorList>
    </citation>
    <scope>NUCLEOTIDE SEQUENCE</scope>
    <source>
        <strain evidence="1">CBS 627.86</strain>
    </source>
</reference>
<evidence type="ECO:0000313" key="2">
    <source>
        <dbReference type="Proteomes" id="UP000799770"/>
    </source>
</evidence>
<organism evidence="1 2">
    <name type="scientific">Lophiotrema nucula</name>
    <dbReference type="NCBI Taxonomy" id="690887"/>
    <lineage>
        <taxon>Eukaryota</taxon>
        <taxon>Fungi</taxon>
        <taxon>Dikarya</taxon>
        <taxon>Ascomycota</taxon>
        <taxon>Pezizomycotina</taxon>
        <taxon>Dothideomycetes</taxon>
        <taxon>Pleosporomycetidae</taxon>
        <taxon>Pleosporales</taxon>
        <taxon>Lophiotremataceae</taxon>
        <taxon>Lophiotrema</taxon>
    </lineage>
</organism>
<accession>A0A6A5ZTA1</accession>
<sequence>MPTMHDLSHDEFWPIIAYLEEYEWLPTERFPTLTPASKRGILSARAVCKDFYSAPSLRGSFLHVLEEHPFTISHDRMLTLEAVSYSLWAQQMTTLSLCGLFFNDSSNERRGIGYPRAFFTYLGPMIERFVNVKDLRYYPITRRVLRDSMRPDLPVTPRPGGSVPPLFLTQAGESVSSPDMRPDGDHGLDLLEALSFRMGIKLDTITTPLLGNRSWKTACFPGPLGANIKRLSFNVCDVRPDNIVNHAVITFWIEALPSLEYLDIALTVTNSQQPTWQPTPIVCRSTTDRILTGLWKCPLKELRIAASSYYVFSEDSILLATMMFPIRKLALGHLQMISGSWRSLLNRLQEQNLESLWLLNPMETRRLGHAGAELRTELVESTGQVAAKDQRWCIRADNLNIAPREREWDYLGFSMFDSCQGSPEEP</sequence>
<proteinExistence type="predicted"/>
<name>A0A6A5ZTA1_9PLEO</name>
<evidence type="ECO:0000313" key="1">
    <source>
        <dbReference type="EMBL" id="KAF2122305.1"/>
    </source>
</evidence>
<gene>
    <name evidence="1" type="ORF">BDV96DRAFT_640354</name>
</gene>
<keyword evidence="2" id="KW-1185">Reference proteome</keyword>
<protein>
    <submittedName>
        <fullName evidence="1">Uncharacterized protein</fullName>
    </submittedName>
</protein>
<dbReference type="EMBL" id="ML977311">
    <property type="protein sequence ID" value="KAF2122305.1"/>
    <property type="molecule type" value="Genomic_DNA"/>
</dbReference>
<dbReference type="Proteomes" id="UP000799770">
    <property type="component" value="Unassembled WGS sequence"/>
</dbReference>
<dbReference type="OrthoDB" id="3792931at2759"/>